<evidence type="ECO:0000313" key="10">
    <source>
        <dbReference type="EMBL" id="SIS21739.1"/>
    </source>
</evidence>
<protein>
    <submittedName>
        <fullName evidence="10">ATP-binding cassette, subfamily B</fullName>
    </submittedName>
</protein>
<dbReference type="SMART" id="SM00382">
    <property type="entry name" value="AAA"/>
    <property type="match status" value="1"/>
</dbReference>
<gene>
    <name evidence="10" type="ORF">SAMN05445060_3828</name>
</gene>
<dbReference type="SUPFAM" id="SSF90123">
    <property type="entry name" value="ABC transporter transmembrane region"/>
    <property type="match status" value="1"/>
</dbReference>
<evidence type="ECO:0000256" key="5">
    <source>
        <dbReference type="ARBA" id="ARBA00022989"/>
    </source>
</evidence>
<evidence type="ECO:0000256" key="7">
    <source>
        <dbReference type="SAM" id="Phobius"/>
    </source>
</evidence>
<sequence>MTVRDAARRFAPLVVHHRRRYALAAIFLVVSAVAEIIGIFVLSDVLDMALSSDSWQTFAATAAAWLALTLVGAVTDYFGQLRAIAASEDVVRNLRNHLFAWVQRLHPRLHRSYGLGDLVNRHLSDLEAIEHLTGSGLMQLLIATLSTVGLVTAAFIMSWQVAVVAVIAIPVMWLISRSFATAQTRATRLERAANSNIGVAVHEGLAGHETAVAYNQQSCEHARVAGFGQDWLRARIFQSRVEVGFGSVMSVGQVLLTLIIAVMGVWQIRQGHLSVGGLVALTGYLGYLYPKMQEIADLRLSVSSAVVSAERVAELLDLPPSDTDQADAISPSVSPHSTLSLRGVGYGYGPESLLDNASLDVRPGELTALVGPSGSGKSTLAGLLVRFDTPQRGSILLDGTDIRTMTAASVREHVTLLPQQTTIKAGTVADNIAYAQPGATESQVVAAAVAADADDFIRALPLGYATVLDEEGLALSGGQRQRIALARAILRDTPILVLDEPTSGLDTATAARVVEALRRLAVDRTVLVITHDPRLAAAADNVVELRGRRLVHVRTPRHAAPGSMRMRLDVAPRHVVRSLTT</sequence>
<dbReference type="InterPro" id="IPR039421">
    <property type="entry name" value="Type_1_exporter"/>
</dbReference>
<evidence type="ECO:0000259" key="8">
    <source>
        <dbReference type="PROSITE" id="PS50893"/>
    </source>
</evidence>
<dbReference type="EMBL" id="FTNT01000013">
    <property type="protein sequence ID" value="SIS21739.1"/>
    <property type="molecule type" value="Genomic_DNA"/>
</dbReference>
<dbReference type="Pfam" id="PF00664">
    <property type="entry name" value="ABC_membrane"/>
    <property type="match status" value="1"/>
</dbReference>
<dbReference type="PROSITE" id="PS50929">
    <property type="entry name" value="ABC_TM1F"/>
    <property type="match status" value="1"/>
</dbReference>
<feature type="transmembrane region" description="Helical" evidence="7">
    <location>
        <begin position="243"/>
        <end position="266"/>
    </location>
</feature>
<dbReference type="Gene3D" id="3.40.50.300">
    <property type="entry name" value="P-loop containing nucleotide triphosphate hydrolases"/>
    <property type="match status" value="1"/>
</dbReference>
<evidence type="ECO:0000256" key="3">
    <source>
        <dbReference type="ARBA" id="ARBA00022741"/>
    </source>
</evidence>
<feature type="domain" description="ABC transmembrane type-1" evidence="9">
    <location>
        <begin position="22"/>
        <end position="304"/>
    </location>
</feature>
<dbReference type="OrthoDB" id="3579586at2"/>
<keyword evidence="11" id="KW-1185">Reference proteome</keyword>
<evidence type="ECO:0000256" key="6">
    <source>
        <dbReference type="ARBA" id="ARBA00023136"/>
    </source>
</evidence>
<dbReference type="GO" id="GO:0005886">
    <property type="term" value="C:plasma membrane"/>
    <property type="evidence" value="ECO:0007669"/>
    <property type="project" value="UniProtKB-SubCell"/>
</dbReference>
<feature type="transmembrane region" description="Helical" evidence="7">
    <location>
        <begin position="21"/>
        <end position="43"/>
    </location>
</feature>
<keyword evidence="3" id="KW-0547">Nucleotide-binding</keyword>
<reference evidence="10 11" key="1">
    <citation type="submission" date="2017-01" db="EMBL/GenBank/DDBJ databases">
        <authorList>
            <person name="Mah S.A."/>
            <person name="Swanson W.J."/>
            <person name="Moy G.W."/>
            <person name="Vacquier V.D."/>
        </authorList>
    </citation>
    <scope>NUCLEOTIDE SEQUENCE [LARGE SCALE GENOMIC DNA]</scope>
    <source>
        <strain evidence="10 11">CPCC 203464</strain>
    </source>
</reference>
<dbReference type="InterPro" id="IPR003439">
    <property type="entry name" value="ABC_transporter-like_ATP-bd"/>
</dbReference>
<accession>A0A1N7HA34</accession>
<name>A0A1N7HA34_9NOCA</name>
<dbReference type="GO" id="GO:0015421">
    <property type="term" value="F:ABC-type oligopeptide transporter activity"/>
    <property type="evidence" value="ECO:0007669"/>
    <property type="project" value="TreeGrafter"/>
</dbReference>
<dbReference type="CDD" id="cd07346">
    <property type="entry name" value="ABC_6TM_exporters"/>
    <property type="match status" value="1"/>
</dbReference>
<dbReference type="AlphaFoldDB" id="A0A1N7HA34"/>
<evidence type="ECO:0000259" key="9">
    <source>
        <dbReference type="PROSITE" id="PS50929"/>
    </source>
</evidence>
<feature type="transmembrane region" description="Helical" evidence="7">
    <location>
        <begin position="55"/>
        <end position="74"/>
    </location>
</feature>
<dbReference type="PROSITE" id="PS50893">
    <property type="entry name" value="ABC_TRANSPORTER_2"/>
    <property type="match status" value="1"/>
</dbReference>
<dbReference type="Pfam" id="PF00005">
    <property type="entry name" value="ABC_tran"/>
    <property type="match status" value="1"/>
</dbReference>
<dbReference type="InterPro" id="IPR017871">
    <property type="entry name" value="ABC_transporter-like_CS"/>
</dbReference>
<keyword evidence="5 7" id="KW-1133">Transmembrane helix</keyword>
<dbReference type="InterPro" id="IPR027417">
    <property type="entry name" value="P-loop_NTPase"/>
</dbReference>
<dbReference type="RefSeq" id="WP_083710375.1">
    <property type="nucleotide sequence ID" value="NZ_FTNT01000013.1"/>
</dbReference>
<comment type="subcellular location">
    <subcellularLocation>
        <location evidence="1">Cell membrane</location>
        <topology evidence="1">Multi-pass membrane protein</topology>
    </subcellularLocation>
</comment>
<evidence type="ECO:0000256" key="1">
    <source>
        <dbReference type="ARBA" id="ARBA00004651"/>
    </source>
</evidence>
<keyword evidence="6 7" id="KW-0472">Membrane</keyword>
<dbReference type="GO" id="GO:0005524">
    <property type="term" value="F:ATP binding"/>
    <property type="evidence" value="ECO:0007669"/>
    <property type="project" value="UniProtKB-KW"/>
</dbReference>
<dbReference type="PANTHER" id="PTHR43394:SF1">
    <property type="entry name" value="ATP-BINDING CASSETTE SUB-FAMILY B MEMBER 10, MITOCHONDRIAL"/>
    <property type="match status" value="1"/>
</dbReference>
<dbReference type="InterPro" id="IPR003593">
    <property type="entry name" value="AAA+_ATPase"/>
</dbReference>
<dbReference type="SUPFAM" id="SSF52540">
    <property type="entry name" value="P-loop containing nucleoside triphosphate hydrolases"/>
    <property type="match status" value="1"/>
</dbReference>
<evidence type="ECO:0000256" key="2">
    <source>
        <dbReference type="ARBA" id="ARBA00022692"/>
    </source>
</evidence>
<evidence type="ECO:0000313" key="11">
    <source>
        <dbReference type="Proteomes" id="UP000186218"/>
    </source>
</evidence>
<dbReference type="InterPro" id="IPR036640">
    <property type="entry name" value="ABC1_TM_sf"/>
</dbReference>
<keyword evidence="4 10" id="KW-0067">ATP-binding</keyword>
<dbReference type="STRING" id="1344003.SAMN05445060_3828"/>
<keyword evidence="2 7" id="KW-0812">Transmembrane</keyword>
<proteinExistence type="predicted"/>
<dbReference type="GO" id="GO:0016887">
    <property type="term" value="F:ATP hydrolysis activity"/>
    <property type="evidence" value="ECO:0007669"/>
    <property type="project" value="InterPro"/>
</dbReference>
<dbReference type="PANTHER" id="PTHR43394">
    <property type="entry name" value="ATP-DEPENDENT PERMEASE MDL1, MITOCHONDRIAL"/>
    <property type="match status" value="1"/>
</dbReference>
<feature type="domain" description="ABC transporter" evidence="8">
    <location>
        <begin position="339"/>
        <end position="572"/>
    </location>
</feature>
<feature type="transmembrane region" description="Helical" evidence="7">
    <location>
        <begin position="162"/>
        <end position="180"/>
    </location>
</feature>
<dbReference type="Proteomes" id="UP000186218">
    <property type="component" value="Unassembled WGS sequence"/>
</dbReference>
<organism evidence="10 11">
    <name type="scientific">Williamsia sterculiae</name>
    <dbReference type="NCBI Taxonomy" id="1344003"/>
    <lineage>
        <taxon>Bacteria</taxon>
        <taxon>Bacillati</taxon>
        <taxon>Actinomycetota</taxon>
        <taxon>Actinomycetes</taxon>
        <taxon>Mycobacteriales</taxon>
        <taxon>Nocardiaceae</taxon>
        <taxon>Williamsia</taxon>
    </lineage>
</organism>
<dbReference type="InterPro" id="IPR011527">
    <property type="entry name" value="ABC1_TM_dom"/>
</dbReference>
<dbReference type="Gene3D" id="1.20.1560.10">
    <property type="entry name" value="ABC transporter type 1, transmembrane domain"/>
    <property type="match status" value="1"/>
</dbReference>
<dbReference type="PROSITE" id="PS00211">
    <property type="entry name" value="ABC_TRANSPORTER_1"/>
    <property type="match status" value="1"/>
</dbReference>
<feature type="transmembrane region" description="Helical" evidence="7">
    <location>
        <begin position="137"/>
        <end position="156"/>
    </location>
</feature>
<evidence type="ECO:0000256" key="4">
    <source>
        <dbReference type="ARBA" id="ARBA00022840"/>
    </source>
</evidence>